<dbReference type="AlphaFoldDB" id="A0A1Y0EKK3"/>
<feature type="compositionally biased region" description="Gly residues" evidence="1">
    <location>
        <begin position="70"/>
        <end position="80"/>
    </location>
</feature>
<feature type="compositionally biased region" description="Basic and acidic residues" evidence="1">
    <location>
        <begin position="102"/>
        <end position="114"/>
    </location>
</feature>
<dbReference type="OrthoDB" id="1550941at2"/>
<proteinExistence type="predicted"/>
<gene>
    <name evidence="2" type="ORF">CCO03_05315</name>
</gene>
<dbReference type="EMBL" id="CP021455">
    <property type="protein sequence ID" value="ARU04173.1"/>
    <property type="molecule type" value="Genomic_DNA"/>
</dbReference>
<accession>A0A1Y0EKK3</accession>
<protein>
    <submittedName>
        <fullName evidence="2">Uncharacterized protein</fullName>
    </submittedName>
</protein>
<evidence type="ECO:0000256" key="1">
    <source>
        <dbReference type="SAM" id="MobiDB-lite"/>
    </source>
</evidence>
<dbReference type="KEGG" id="cser:CCO03_05315"/>
<feature type="region of interest" description="Disordered" evidence="1">
    <location>
        <begin position="40"/>
        <end position="123"/>
    </location>
</feature>
<organism evidence="2 3">
    <name type="scientific">Comamonas serinivorans</name>
    <dbReference type="NCBI Taxonomy" id="1082851"/>
    <lineage>
        <taxon>Bacteria</taxon>
        <taxon>Pseudomonadati</taxon>
        <taxon>Pseudomonadota</taxon>
        <taxon>Betaproteobacteria</taxon>
        <taxon>Burkholderiales</taxon>
        <taxon>Comamonadaceae</taxon>
        <taxon>Comamonas</taxon>
    </lineage>
</organism>
<evidence type="ECO:0000313" key="2">
    <source>
        <dbReference type="EMBL" id="ARU04173.1"/>
    </source>
</evidence>
<dbReference type="RefSeq" id="WP_087278203.1">
    <property type="nucleotide sequence ID" value="NZ_CP021455.1"/>
</dbReference>
<reference evidence="2 3" key="1">
    <citation type="submission" date="2017-05" db="EMBL/GenBank/DDBJ databases">
        <authorList>
            <person name="Song R."/>
            <person name="Chenine A.L."/>
            <person name="Ruprecht R.M."/>
        </authorList>
    </citation>
    <scope>NUCLEOTIDE SEQUENCE [LARGE SCALE GENOMIC DNA]</scope>
    <source>
        <strain evidence="2 3">DSM 26136</strain>
    </source>
</reference>
<name>A0A1Y0EKK3_9BURK</name>
<sequence length="123" mass="12098">MCLAATAAQDMVAGRSVQLAPLVHALRAVIRSALDLEPVPANVVVPDPGPLRPSPAGGGARNGRNTGPASGAGGRGGGAGARTVPDWAWGPACTSAIGRRTSKPEAAHPGKPIDVEVATGPSV</sequence>
<evidence type="ECO:0000313" key="3">
    <source>
        <dbReference type="Proteomes" id="UP000196138"/>
    </source>
</evidence>
<keyword evidence="3" id="KW-1185">Reference proteome</keyword>
<dbReference type="Proteomes" id="UP000196138">
    <property type="component" value="Chromosome"/>
</dbReference>